<dbReference type="RefSeq" id="XP_066722398.1">
    <property type="nucleotide sequence ID" value="XM_066851766.1"/>
</dbReference>
<evidence type="ECO:0000256" key="3">
    <source>
        <dbReference type="ARBA" id="ARBA00022989"/>
    </source>
</evidence>
<feature type="transmembrane region" description="Helical" evidence="6">
    <location>
        <begin position="450"/>
        <end position="469"/>
    </location>
</feature>
<dbReference type="GeneID" id="92084829"/>
<evidence type="ECO:0000256" key="2">
    <source>
        <dbReference type="ARBA" id="ARBA00022692"/>
    </source>
</evidence>
<feature type="transmembrane region" description="Helical" evidence="6">
    <location>
        <begin position="142"/>
        <end position="161"/>
    </location>
</feature>
<proteinExistence type="predicted"/>
<feature type="region of interest" description="Disordered" evidence="5">
    <location>
        <begin position="593"/>
        <end position="669"/>
    </location>
</feature>
<feature type="transmembrane region" description="Helical" evidence="6">
    <location>
        <begin position="282"/>
        <end position="300"/>
    </location>
</feature>
<dbReference type="InterPro" id="IPR036259">
    <property type="entry name" value="MFS_trans_sf"/>
</dbReference>
<comment type="subcellular location">
    <subcellularLocation>
        <location evidence="1">Membrane</location>
        <topology evidence="1">Multi-pass membrane protein</topology>
    </subcellularLocation>
</comment>
<feature type="transmembrane region" description="Helical" evidence="6">
    <location>
        <begin position="416"/>
        <end position="438"/>
    </location>
</feature>
<name>A0ABR1X612_9PEZI</name>
<dbReference type="PROSITE" id="PS50850">
    <property type="entry name" value="MFS"/>
    <property type="match status" value="1"/>
</dbReference>
<feature type="transmembrane region" description="Helical" evidence="6">
    <location>
        <begin position="74"/>
        <end position="91"/>
    </location>
</feature>
<keyword evidence="2 6" id="KW-0812">Transmembrane</keyword>
<evidence type="ECO:0000313" key="8">
    <source>
        <dbReference type="EMBL" id="KAK8090852.1"/>
    </source>
</evidence>
<dbReference type="Gene3D" id="1.20.1250.20">
    <property type="entry name" value="MFS general substrate transporter like domains"/>
    <property type="match status" value="2"/>
</dbReference>
<evidence type="ECO:0000256" key="1">
    <source>
        <dbReference type="ARBA" id="ARBA00004141"/>
    </source>
</evidence>
<evidence type="ECO:0000256" key="6">
    <source>
        <dbReference type="SAM" id="Phobius"/>
    </source>
</evidence>
<evidence type="ECO:0000256" key="4">
    <source>
        <dbReference type="ARBA" id="ARBA00023136"/>
    </source>
</evidence>
<keyword evidence="4 6" id="KW-0472">Membrane</keyword>
<keyword evidence="9" id="KW-1185">Reference proteome</keyword>
<evidence type="ECO:0000313" key="9">
    <source>
        <dbReference type="Proteomes" id="UP001480595"/>
    </source>
</evidence>
<feature type="transmembrane region" description="Helical" evidence="6">
    <location>
        <begin position="383"/>
        <end position="404"/>
    </location>
</feature>
<keyword evidence="3 6" id="KW-1133">Transmembrane helix</keyword>
<feature type="transmembrane region" description="Helical" evidence="6">
    <location>
        <begin position="508"/>
        <end position="526"/>
    </location>
</feature>
<dbReference type="Pfam" id="PF00083">
    <property type="entry name" value="Sugar_tr"/>
    <property type="match status" value="1"/>
</dbReference>
<comment type="caution">
    <text evidence="8">The sequence shown here is derived from an EMBL/GenBank/DDBJ whole genome shotgun (WGS) entry which is preliminary data.</text>
</comment>
<organism evidence="8 9">
    <name type="scientific">Apiospora phragmitis</name>
    <dbReference type="NCBI Taxonomy" id="2905665"/>
    <lineage>
        <taxon>Eukaryota</taxon>
        <taxon>Fungi</taxon>
        <taxon>Dikarya</taxon>
        <taxon>Ascomycota</taxon>
        <taxon>Pezizomycotina</taxon>
        <taxon>Sordariomycetes</taxon>
        <taxon>Xylariomycetidae</taxon>
        <taxon>Amphisphaeriales</taxon>
        <taxon>Apiosporaceae</taxon>
        <taxon>Apiospora</taxon>
    </lineage>
</organism>
<accession>A0ABR1X612</accession>
<gene>
    <name evidence="8" type="ORF">PG994_000357</name>
</gene>
<feature type="compositionally biased region" description="Basic residues" evidence="5">
    <location>
        <begin position="608"/>
        <end position="626"/>
    </location>
</feature>
<dbReference type="SUPFAM" id="SSF103473">
    <property type="entry name" value="MFS general substrate transporter"/>
    <property type="match status" value="1"/>
</dbReference>
<feature type="transmembrane region" description="Helical" evidence="6">
    <location>
        <begin position="111"/>
        <end position="130"/>
    </location>
</feature>
<feature type="transmembrane region" description="Helical" evidence="6">
    <location>
        <begin position="181"/>
        <end position="200"/>
    </location>
</feature>
<dbReference type="Proteomes" id="UP001480595">
    <property type="component" value="Unassembled WGS sequence"/>
</dbReference>
<sequence length="698" mass="76311">MDMLPEPAAPASNGRTFGGNRAFHNFFNDFSHIQDPNLRRRLALSEIDKVPFGFYHIRAVLVAGIGFFLDSYDIFAINLITTLLGVVFWHGPPEKAVNGYGGNYGTLPTPVSQALKASTSAGIVVGQILFGWLADVFGRRRMYGVELAIIVVATFGCTLVAPSQAMSFTGLMVRSLYPTAFWRVMMGVGIGGDYPLSSVITSEFAPTRWRGINRFTTFQQAEALDANFIGAMMSAVFSMQGIGQLVAALVALVVTASFENAYHGAANVGSCDVACRTAADRSWRLIVGIGALPACFALYYRITIPETPRYTFEVARDVEKADADIKAYMASKAEGEVDEVQQARMKKVASPALNIPSASWPDLYSYFRQWKNAKMLIGTTMSWFFLDLAFYGLGLNNTIVLHAIGYATGDTLYEQLFNNAIGTIISAVAGSLPGYWMAIFTIDTIGRKPLQIFGFMALTIIFSVLGFYYHHLNQGAMLSLYVISIPLLSKNSPVDCKGSQCSPWLDRLMQIFALFMLCGTFVSFLIPETKGLTLEELAGEQPTSYNAGRNGSFIAPPQRWWNPFQGGQPAGFYYPRFKKGARNPRVGIMTSPEMAARQQQQHQEAHDRHSRRAGSSRSGKWSRRRGSSNDTAGFEMSSTSSTTGIVPGGTVVREDGDTSGAHGGLLPGWGVGWGRIDRGGHPTSIENINLQDVGHLLR</sequence>
<feature type="transmembrane region" description="Helical" evidence="6">
    <location>
        <begin position="52"/>
        <end position="69"/>
    </location>
</feature>
<dbReference type="InterPro" id="IPR005828">
    <property type="entry name" value="MFS_sugar_transport-like"/>
</dbReference>
<dbReference type="PROSITE" id="PS00217">
    <property type="entry name" value="SUGAR_TRANSPORT_2"/>
    <property type="match status" value="1"/>
</dbReference>
<feature type="domain" description="Major facilitator superfamily (MFS) profile" evidence="7">
    <location>
        <begin position="59"/>
        <end position="698"/>
    </location>
</feature>
<dbReference type="InterPro" id="IPR020846">
    <property type="entry name" value="MFS_dom"/>
</dbReference>
<evidence type="ECO:0000259" key="7">
    <source>
        <dbReference type="PROSITE" id="PS50850"/>
    </source>
</evidence>
<reference evidence="8 9" key="1">
    <citation type="submission" date="2023-01" db="EMBL/GenBank/DDBJ databases">
        <title>Analysis of 21 Apiospora genomes using comparative genomics revels a genus with tremendous synthesis potential of carbohydrate active enzymes and secondary metabolites.</title>
        <authorList>
            <person name="Sorensen T."/>
        </authorList>
    </citation>
    <scope>NUCLEOTIDE SEQUENCE [LARGE SCALE GENOMIC DNA]</scope>
    <source>
        <strain evidence="8 9">CBS 135458</strain>
    </source>
</reference>
<protein>
    <submittedName>
        <fullName evidence="8">Major facilitator superfamily domain-containing protein</fullName>
    </submittedName>
</protein>
<dbReference type="EMBL" id="JAQQWL010000001">
    <property type="protein sequence ID" value="KAK8090852.1"/>
    <property type="molecule type" value="Genomic_DNA"/>
</dbReference>
<evidence type="ECO:0000256" key="5">
    <source>
        <dbReference type="SAM" id="MobiDB-lite"/>
    </source>
</evidence>
<dbReference type="InterPro" id="IPR005829">
    <property type="entry name" value="Sugar_transporter_CS"/>
</dbReference>
<dbReference type="PANTHER" id="PTHR24064">
    <property type="entry name" value="SOLUTE CARRIER FAMILY 22 MEMBER"/>
    <property type="match status" value="1"/>
</dbReference>
<feature type="transmembrane region" description="Helical" evidence="6">
    <location>
        <begin position="242"/>
        <end position="262"/>
    </location>
</feature>